<keyword evidence="2" id="KW-1185">Reference proteome</keyword>
<evidence type="ECO:0000313" key="2">
    <source>
        <dbReference type="Proteomes" id="UP000253410"/>
    </source>
</evidence>
<dbReference type="InterPro" id="IPR025352">
    <property type="entry name" value="DUF4256"/>
</dbReference>
<sequence>MNSPKMKLSSAQGKELMSNLKTRFEKNMNRHKGLEWAAVQEKLEANAGKLWSLHEMERTGGEPDVIGYDKKTGEYIFCDCSVETPKDRRNVCFDREALDARKTHKPENSAMDMAAAMGITILSEEQYRELQQLGSFDTKTSSWIQTPAEIRKLDGALFADRRYNHVFVYHNGASSYYAVRGFRGLLKV</sequence>
<dbReference type="AlphaFoldDB" id="A0A365XWH3"/>
<dbReference type="RefSeq" id="WP_113619461.1">
    <property type="nucleotide sequence ID" value="NZ_QFFJ01000002.1"/>
</dbReference>
<reference evidence="1 2" key="1">
    <citation type="submission" date="2018-05" db="EMBL/GenBank/DDBJ databases">
        <title>Chitinophaga sp. K3CV102501T nov., isolated from isolated from a monsoon evergreen broad-leaved forest soil.</title>
        <authorList>
            <person name="Lv Y."/>
        </authorList>
    </citation>
    <scope>NUCLEOTIDE SEQUENCE [LARGE SCALE GENOMIC DNA]</scope>
    <source>
        <strain evidence="1 2">GDMCC 1.1325</strain>
    </source>
</reference>
<dbReference type="Pfam" id="PF14066">
    <property type="entry name" value="DUF4256"/>
    <property type="match status" value="1"/>
</dbReference>
<protein>
    <submittedName>
        <fullName evidence="1">DUF4256 domain-containing protein</fullName>
    </submittedName>
</protein>
<name>A0A365XWH3_9BACT</name>
<proteinExistence type="predicted"/>
<gene>
    <name evidence="1" type="ORF">DF182_30130</name>
</gene>
<accession>A0A365XWH3</accession>
<comment type="caution">
    <text evidence="1">The sequence shown here is derived from an EMBL/GenBank/DDBJ whole genome shotgun (WGS) entry which is preliminary data.</text>
</comment>
<organism evidence="1 2">
    <name type="scientific">Chitinophaga flava</name>
    <dbReference type="NCBI Taxonomy" id="2259036"/>
    <lineage>
        <taxon>Bacteria</taxon>
        <taxon>Pseudomonadati</taxon>
        <taxon>Bacteroidota</taxon>
        <taxon>Chitinophagia</taxon>
        <taxon>Chitinophagales</taxon>
        <taxon>Chitinophagaceae</taxon>
        <taxon>Chitinophaga</taxon>
    </lineage>
</organism>
<evidence type="ECO:0000313" key="1">
    <source>
        <dbReference type="EMBL" id="RBL90706.1"/>
    </source>
</evidence>
<dbReference type="OrthoDB" id="8442276at2"/>
<dbReference type="Proteomes" id="UP000253410">
    <property type="component" value="Unassembled WGS sequence"/>
</dbReference>
<dbReference type="EMBL" id="QFFJ01000002">
    <property type="protein sequence ID" value="RBL90706.1"/>
    <property type="molecule type" value="Genomic_DNA"/>
</dbReference>